<gene>
    <name evidence="1" type="ORF">RM780_07810</name>
</gene>
<reference evidence="2" key="1">
    <citation type="submission" date="2023-07" db="EMBL/GenBank/DDBJ databases">
        <title>30 novel species of actinomycetes from the DSMZ collection.</title>
        <authorList>
            <person name="Nouioui I."/>
        </authorList>
    </citation>
    <scope>NUCLEOTIDE SEQUENCE [LARGE SCALE GENOMIC DNA]</scope>
    <source>
        <strain evidence="2">DSM 44917</strain>
    </source>
</reference>
<dbReference type="Gene3D" id="1.10.3230.30">
    <property type="entry name" value="Phage gp6-like head-tail connector protein"/>
    <property type="match status" value="1"/>
</dbReference>
<protein>
    <submittedName>
        <fullName evidence="1">Phage gp6-like head-tail connector protein</fullName>
    </submittedName>
</protein>
<keyword evidence="2" id="KW-1185">Reference proteome</keyword>
<evidence type="ECO:0000313" key="2">
    <source>
        <dbReference type="Proteomes" id="UP001183388"/>
    </source>
</evidence>
<sequence>MANEYADLAALKGTLNIETADTTADAALNRALTAASRSIDRTCGRRFWLDPAPVARTYRLRGRLLCEDDGELLLTDDIGSATGLVVETGSGSTWTTAAGWETAPENAAVEGRPVTGLLRTGGTWGWDHTSARVRVTARWGWPQVPDEVVQATLIQAARLYRRKDSPEGVTGSAEWGVVRLSRRDPDVWALIEGLILHGFG</sequence>
<dbReference type="Proteomes" id="UP001183388">
    <property type="component" value="Unassembled WGS sequence"/>
</dbReference>
<name>A0ABU2L6B4_9ACTN</name>
<organism evidence="1 2">
    <name type="scientific">Streptomyces boetiae</name>
    <dbReference type="NCBI Taxonomy" id="3075541"/>
    <lineage>
        <taxon>Bacteria</taxon>
        <taxon>Bacillati</taxon>
        <taxon>Actinomycetota</taxon>
        <taxon>Actinomycetes</taxon>
        <taxon>Kitasatosporales</taxon>
        <taxon>Streptomycetaceae</taxon>
        <taxon>Streptomyces</taxon>
    </lineage>
</organism>
<proteinExistence type="predicted"/>
<comment type="caution">
    <text evidence="1">The sequence shown here is derived from an EMBL/GenBank/DDBJ whole genome shotgun (WGS) entry which is preliminary data.</text>
</comment>
<dbReference type="RefSeq" id="WP_311629807.1">
    <property type="nucleotide sequence ID" value="NZ_JAVREN010000008.1"/>
</dbReference>
<evidence type="ECO:0000313" key="1">
    <source>
        <dbReference type="EMBL" id="MDT0306868.1"/>
    </source>
</evidence>
<dbReference type="EMBL" id="JAVREN010000008">
    <property type="protein sequence ID" value="MDT0306868.1"/>
    <property type="molecule type" value="Genomic_DNA"/>
</dbReference>
<accession>A0ABU2L6B4</accession>